<dbReference type="Pfam" id="PF00990">
    <property type="entry name" value="GGDEF"/>
    <property type="match status" value="1"/>
</dbReference>
<dbReference type="InterPro" id="IPR029016">
    <property type="entry name" value="GAF-like_dom_sf"/>
</dbReference>
<accession>A0A9X2KX41</accession>
<dbReference type="InterPro" id="IPR003018">
    <property type="entry name" value="GAF"/>
</dbReference>
<protein>
    <submittedName>
        <fullName evidence="6">Diguanylate cyclase</fullName>
        <ecNumber evidence="6">2.7.7.65</ecNumber>
    </submittedName>
</protein>
<dbReference type="Gene3D" id="3.40.50.300">
    <property type="entry name" value="P-loop containing nucleotide triphosphate hydrolases"/>
    <property type="match status" value="1"/>
</dbReference>
<dbReference type="GO" id="GO:0004672">
    <property type="term" value="F:protein kinase activity"/>
    <property type="evidence" value="ECO:0007669"/>
    <property type="project" value="InterPro"/>
</dbReference>
<feature type="domain" description="Protein kinase" evidence="4">
    <location>
        <begin position="10"/>
        <end position="274"/>
    </location>
</feature>
<dbReference type="EC" id="2.7.7.65" evidence="6"/>
<dbReference type="FunFam" id="3.30.70.270:FF:000001">
    <property type="entry name" value="Diguanylate cyclase domain protein"/>
    <property type="match status" value="1"/>
</dbReference>
<dbReference type="SMART" id="SM00267">
    <property type="entry name" value="GGDEF"/>
    <property type="match status" value="1"/>
</dbReference>
<dbReference type="CDD" id="cd01949">
    <property type="entry name" value="GGDEF"/>
    <property type="match status" value="1"/>
</dbReference>
<name>A0A9X2KX41_9GAMM</name>
<dbReference type="Pfam" id="PF01590">
    <property type="entry name" value="GAF"/>
    <property type="match status" value="1"/>
</dbReference>
<dbReference type="InterPro" id="IPR041664">
    <property type="entry name" value="AAA_16"/>
</dbReference>
<evidence type="ECO:0000256" key="2">
    <source>
        <dbReference type="ARBA" id="ARBA00004167"/>
    </source>
</evidence>
<feature type="domain" description="GGDEF" evidence="5">
    <location>
        <begin position="1545"/>
        <end position="1681"/>
    </location>
</feature>
<dbReference type="Proteomes" id="UP001139319">
    <property type="component" value="Unassembled WGS sequence"/>
</dbReference>
<dbReference type="InterPro" id="IPR011009">
    <property type="entry name" value="Kinase-like_dom_sf"/>
</dbReference>
<evidence type="ECO:0000256" key="3">
    <source>
        <dbReference type="SAM" id="Coils"/>
    </source>
</evidence>
<feature type="coiled-coil region" evidence="3">
    <location>
        <begin position="1490"/>
        <end position="1517"/>
    </location>
</feature>
<comment type="cofactor">
    <cofactor evidence="1">
        <name>Mg(2+)</name>
        <dbReference type="ChEBI" id="CHEBI:18420"/>
    </cofactor>
</comment>
<dbReference type="Gene3D" id="1.10.510.10">
    <property type="entry name" value="Transferase(Phosphotransferase) domain 1"/>
    <property type="match status" value="1"/>
</dbReference>
<keyword evidence="7" id="KW-1185">Reference proteome</keyword>
<sequence>MQNTVRVPGYTIDALLWRNAGRVAYRAECQANGAQVTLETLDTDYPDRKQVAALRHEASITARLEGVRGVRIVHELIPYGSGNLALISDLYDGSLATRLSQSRAGHLSVTQVLEIAQSLARTLGDIHARNIVHKAICPHNILIDPSGDALALTGFGLASELGQERQESEYLSQHTPLLAYISPEQTGRMNRSLDYRSDYYSLGVVLFELLTGQCPFEAKDTLEWVHQHVSRVPPAPETLLPGIPEAVSAIVLKLLSKSPEKRYQSSQGLLHDLVLCADAIKEGRTPGPFTPGEKDRLQKFLVPQALYGRERELQRLLALFEQVVSGKTRFCLVHGYSGVGKSALVNELDRHQIRERGFLVQSKFDQYQQRQTYSALATTFRALVQQVLLKPPEQLLWWRARLGEALGPNSALVIDLVPELALIIGEQPPVPELPPAESRNRLQLVLTAFLQAFAGEGHPVVLFLDDLQWSDTPTLDLLRRIVTSRHQTHLLLIGAYRSNEVGPGHPVRQLLDDLSQHQRLHDIPVGPLDQPSVTQLVADALRCEPRASRGLAEMLFHRAQGNPFFTNELLRQLHTLGAIWPDPQTGQWLWELDGVSWDDADQDVVEFMLKNLRQLPDETQTALKLAACIGNTFTLQTLANIYEHSTAETAQALLPALKQYTVLPLHSDYRLVNQSDERLSLNPYYRFQHDRVQQAAYGLIEPDELPRMHLRVGRLMLQHAGDTVGNDRLIDIVSHLNKGRDLVNTSEQRLLAELNLRAGILARQSSAYEPALNYLQIAQALLPDNAWSRMGSVMATLASEMQLCLYLTGRTEEADHWLALMLEHAQTSLERAEVLAIRTRQNATQGRMRESIQACIEGLALLGIDFTEHPSQADIALERQHVEQYLAGRQIAELVDAPVIDDPATLAAMRLLMEIFAAAFLSGSGNLFSYLVLKSVNLALRCGNCPEAAFAYAAYGMLLCGELDNPALGYQYGLAGLAINERLDDLTLRARVIYVYAMFIHHWSNHWSSLTPWFRKGIEAGYQSGDLLYLAYSAQDCVIWDPGLDLETARQHHEENLQIVRECAYQDSLDSSTLFLQMQRNLLGDTESPFSLSSIDFNAQQCLEQMSERRFMTGIANHHIYNAEINLLYGNYEQALTFVKKQDLLIRSAMSLPQLVRFYIVANLTLCTLYPGMNTAEQKTTRQRLEKDLARMTRWADNCEANFRHLQMLMSAELAHLDGDYETALTYYDAAIDGARTNGFLRDEATALERAARHLLAQGKTRSAEGYLRGAHGVYNRWGARRKVAQLKEQYPVLREWRAVPAGDEHTPLSHLDLASVMKASREISGEMVLDQLLQKTLAILLENAGGQWGCMIVRTAGRYAVEASLGATPDPAPSDLPKHSLITDREGKAIALPMSVISQVFQKGEAVVLHDAGAEGPFIHDPYTVNRQPHSVLCVPIKRAHFEAAVYMENNLAEGVFTEPRVELIHLLAAQAAVATENASLYAQVQDYSRTLEEKVAERTATLEKVNNELQKLADRDGLTGLTNRRSGNAYFENTWLRLRREGQPLSVIMLDVDHFKHFNDTYGHQRGDECLISVAKTLQTQMQRVTDKVVRYGGEEFMLILPNTDRAGAKRIAENTRLAVEALGIEHKSSATHNCITVSLGIATMTPGNNNSIKQLVYAADQALYTAKQNGRNQAHMAD</sequence>
<evidence type="ECO:0000259" key="5">
    <source>
        <dbReference type="PROSITE" id="PS50887"/>
    </source>
</evidence>
<dbReference type="SMART" id="SM00065">
    <property type="entry name" value="GAF"/>
    <property type="match status" value="1"/>
</dbReference>
<dbReference type="EMBL" id="JAMFTH010000006">
    <property type="protein sequence ID" value="MCP8900660.1"/>
    <property type="molecule type" value="Genomic_DNA"/>
</dbReference>
<evidence type="ECO:0000256" key="1">
    <source>
        <dbReference type="ARBA" id="ARBA00001946"/>
    </source>
</evidence>
<dbReference type="SUPFAM" id="SSF55781">
    <property type="entry name" value="GAF domain-like"/>
    <property type="match status" value="1"/>
</dbReference>
<reference evidence="6" key="1">
    <citation type="submission" date="2022-05" db="EMBL/GenBank/DDBJ databases">
        <authorList>
            <person name="Sun H.-N."/>
        </authorList>
    </citation>
    <scope>NUCLEOTIDE SEQUENCE</scope>
    <source>
        <strain evidence="6">HB14</strain>
    </source>
</reference>
<proteinExistence type="predicted"/>
<dbReference type="CDD" id="cd14014">
    <property type="entry name" value="STKc_PknB_like"/>
    <property type="match status" value="1"/>
</dbReference>
<dbReference type="Pfam" id="PF00069">
    <property type="entry name" value="Pkinase"/>
    <property type="match status" value="1"/>
</dbReference>
<dbReference type="InterPro" id="IPR000719">
    <property type="entry name" value="Prot_kinase_dom"/>
</dbReference>
<dbReference type="Gene3D" id="3.30.450.40">
    <property type="match status" value="1"/>
</dbReference>
<organism evidence="6 7">
    <name type="scientific">Gilvimarinus xylanilyticus</name>
    <dbReference type="NCBI Taxonomy" id="2944139"/>
    <lineage>
        <taxon>Bacteria</taxon>
        <taxon>Pseudomonadati</taxon>
        <taxon>Pseudomonadota</taxon>
        <taxon>Gammaproteobacteria</taxon>
        <taxon>Cellvibrionales</taxon>
        <taxon>Cellvibrionaceae</taxon>
        <taxon>Gilvimarinus</taxon>
    </lineage>
</organism>
<dbReference type="SUPFAM" id="SSF55073">
    <property type="entry name" value="Nucleotide cyclase"/>
    <property type="match status" value="1"/>
</dbReference>
<comment type="caution">
    <text evidence="6">The sequence shown here is derived from an EMBL/GenBank/DDBJ whole genome shotgun (WGS) entry which is preliminary data.</text>
</comment>
<dbReference type="NCBIfam" id="TIGR00254">
    <property type="entry name" value="GGDEF"/>
    <property type="match status" value="1"/>
</dbReference>
<dbReference type="SUPFAM" id="SSF52540">
    <property type="entry name" value="P-loop containing nucleoside triphosphate hydrolases"/>
    <property type="match status" value="1"/>
</dbReference>
<dbReference type="PANTHER" id="PTHR43642:SF1">
    <property type="entry name" value="HYBRID SIGNAL TRANSDUCTION HISTIDINE KINASE G"/>
    <property type="match status" value="1"/>
</dbReference>
<dbReference type="Pfam" id="PF13191">
    <property type="entry name" value="AAA_16"/>
    <property type="match status" value="1"/>
</dbReference>
<dbReference type="GO" id="GO:0005524">
    <property type="term" value="F:ATP binding"/>
    <property type="evidence" value="ECO:0007669"/>
    <property type="project" value="InterPro"/>
</dbReference>
<dbReference type="PROSITE" id="PS50011">
    <property type="entry name" value="PROTEIN_KINASE_DOM"/>
    <property type="match status" value="1"/>
</dbReference>
<dbReference type="InterPro" id="IPR029787">
    <property type="entry name" value="Nucleotide_cyclase"/>
</dbReference>
<dbReference type="SUPFAM" id="SSF56112">
    <property type="entry name" value="Protein kinase-like (PK-like)"/>
    <property type="match status" value="1"/>
</dbReference>
<dbReference type="InterPro" id="IPR053159">
    <property type="entry name" value="Hybrid_Histidine_Kinase"/>
</dbReference>
<dbReference type="GO" id="GO:0016020">
    <property type="term" value="C:membrane"/>
    <property type="evidence" value="ECO:0007669"/>
    <property type="project" value="UniProtKB-SubCell"/>
</dbReference>
<dbReference type="GO" id="GO:0052621">
    <property type="term" value="F:diguanylate cyclase activity"/>
    <property type="evidence" value="ECO:0007669"/>
    <property type="project" value="UniProtKB-EC"/>
</dbReference>
<keyword evidence="6" id="KW-0808">Transferase</keyword>
<keyword evidence="6" id="KW-0548">Nucleotidyltransferase</keyword>
<dbReference type="InterPro" id="IPR000160">
    <property type="entry name" value="GGDEF_dom"/>
</dbReference>
<dbReference type="RefSeq" id="WP_253968953.1">
    <property type="nucleotide sequence ID" value="NZ_JAMFTH010000006.1"/>
</dbReference>
<evidence type="ECO:0000313" key="7">
    <source>
        <dbReference type="Proteomes" id="UP001139319"/>
    </source>
</evidence>
<gene>
    <name evidence="6" type="ORF">M6D89_15230</name>
</gene>
<keyword evidence="3" id="KW-0175">Coiled coil</keyword>
<dbReference type="PROSITE" id="PS50887">
    <property type="entry name" value="GGDEF"/>
    <property type="match status" value="1"/>
</dbReference>
<dbReference type="InterPro" id="IPR027417">
    <property type="entry name" value="P-loop_NTPase"/>
</dbReference>
<dbReference type="Gene3D" id="3.30.70.270">
    <property type="match status" value="1"/>
</dbReference>
<comment type="subcellular location">
    <subcellularLocation>
        <location evidence="2">Membrane</location>
        <topology evidence="2">Single-pass membrane protein</topology>
    </subcellularLocation>
</comment>
<dbReference type="PANTHER" id="PTHR43642">
    <property type="entry name" value="HYBRID SIGNAL TRANSDUCTION HISTIDINE KINASE G"/>
    <property type="match status" value="1"/>
</dbReference>
<dbReference type="InterPro" id="IPR043128">
    <property type="entry name" value="Rev_trsase/Diguanyl_cyclase"/>
</dbReference>
<evidence type="ECO:0000259" key="4">
    <source>
        <dbReference type="PROSITE" id="PS50011"/>
    </source>
</evidence>
<evidence type="ECO:0000313" key="6">
    <source>
        <dbReference type="EMBL" id="MCP8900660.1"/>
    </source>
</evidence>
<reference evidence="6" key="2">
    <citation type="submission" date="2023-01" db="EMBL/GenBank/DDBJ databases">
        <title>Gilvimarinus xylanilyticus HB14 isolated from Caulerpa lentillifera aquaculture base in Hainan, China.</title>
        <authorList>
            <person name="Zhang Y.-J."/>
        </authorList>
    </citation>
    <scope>NUCLEOTIDE SEQUENCE</scope>
    <source>
        <strain evidence="6">HB14</strain>
    </source>
</reference>